<gene>
    <name evidence="2" type="ORF">G7Z17_g4668</name>
</gene>
<evidence type="ECO:0000313" key="3">
    <source>
        <dbReference type="Proteomes" id="UP000722485"/>
    </source>
</evidence>
<protein>
    <submittedName>
        <fullName evidence="2">Uncharacterized protein</fullName>
    </submittedName>
</protein>
<dbReference type="Proteomes" id="UP000722485">
    <property type="component" value="Unassembled WGS sequence"/>
</dbReference>
<keyword evidence="1" id="KW-0472">Membrane</keyword>
<keyword evidence="1" id="KW-0812">Transmembrane</keyword>
<dbReference type="OrthoDB" id="4897130at2759"/>
<accession>A0A9P5H8F2</accession>
<dbReference type="EMBL" id="JAANBB010000069">
    <property type="protein sequence ID" value="KAF7551909.1"/>
    <property type="molecule type" value="Genomic_DNA"/>
</dbReference>
<sequence>MSELTLNTNGQSRVCDKRRNWKAIIAASVIGGVVAVVAAPTIAALFPLGWLGFAAGTTTTGILGSVVTKVTGNYWDADKMTATIHLYPTQQFYRKTVIQYIGSALDNVVCCLRANTAFTSHNRVFFDIHDGFNFQGLDAKEQRRMFFKFSFRVIPPPGTRSRSPDEGIPARDLTSYDRQDTRTLTMGDNKNLLNGIGQAVKEGACFGILGGVCGKIAPVLTRSAFIHTVPDKIGVIVGMSTATGIAGPAKNLMSPSMEPDHAALFIEFVTEVQCHVNRLVQCAVENNVGLELEMEIGSTTNMTANAHMSSTLGSQDCAFFWGVKETVNPTPGG</sequence>
<reference evidence="2" key="1">
    <citation type="submission" date="2020-03" db="EMBL/GenBank/DDBJ databases">
        <title>Draft Genome Sequence of Cylindrodendrum hubeiense.</title>
        <authorList>
            <person name="Buettner E."/>
            <person name="Kellner H."/>
        </authorList>
    </citation>
    <scope>NUCLEOTIDE SEQUENCE</scope>
    <source>
        <strain evidence="2">IHI 201604</strain>
    </source>
</reference>
<keyword evidence="3" id="KW-1185">Reference proteome</keyword>
<keyword evidence="1" id="KW-1133">Transmembrane helix</keyword>
<organism evidence="2 3">
    <name type="scientific">Cylindrodendrum hubeiense</name>
    <dbReference type="NCBI Taxonomy" id="595255"/>
    <lineage>
        <taxon>Eukaryota</taxon>
        <taxon>Fungi</taxon>
        <taxon>Dikarya</taxon>
        <taxon>Ascomycota</taxon>
        <taxon>Pezizomycotina</taxon>
        <taxon>Sordariomycetes</taxon>
        <taxon>Hypocreomycetidae</taxon>
        <taxon>Hypocreales</taxon>
        <taxon>Nectriaceae</taxon>
        <taxon>Cylindrodendrum</taxon>
    </lineage>
</organism>
<name>A0A9P5H8F2_9HYPO</name>
<comment type="caution">
    <text evidence="2">The sequence shown here is derived from an EMBL/GenBank/DDBJ whole genome shotgun (WGS) entry which is preliminary data.</text>
</comment>
<dbReference type="AlphaFoldDB" id="A0A9P5H8F2"/>
<feature type="transmembrane region" description="Helical" evidence="1">
    <location>
        <begin position="21"/>
        <end position="42"/>
    </location>
</feature>
<evidence type="ECO:0000256" key="1">
    <source>
        <dbReference type="SAM" id="Phobius"/>
    </source>
</evidence>
<evidence type="ECO:0000313" key="2">
    <source>
        <dbReference type="EMBL" id="KAF7551909.1"/>
    </source>
</evidence>
<proteinExistence type="predicted"/>